<feature type="domain" description="PASTA" evidence="2">
    <location>
        <begin position="47"/>
        <end position="114"/>
    </location>
</feature>
<proteinExistence type="predicted"/>
<comment type="caution">
    <text evidence="3">The sequence shown here is derived from an EMBL/GenBank/DDBJ whole genome shotgun (WGS) entry which is preliminary data.</text>
</comment>
<reference evidence="3" key="1">
    <citation type="submission" date="2020-10" db="EMBL/GenBank/DDBJ databases">
        <authorList>
            <person name="Gilroy R."/>
        </authorList>
    </citation>
    <scope>NUCLEOTIDE SEQUENCE</scope>
    <source>
        <strain evidence="3">10532</strain>
    </source>
</reference>
<protein>
    <submittedName>
        <fullName evidence="3">PASTA domain-containing protein</fullName>
    </submittedName>
</protein>
<gene>
    <name evidence="3" type="ORF">IAA81_09830</name>
</gene>
<organism evidence="3 4">
    <name type="scientific">Candidatus Gallitreponema excrementavium</name>
    <dbReference type="NCBI Taxonomy" id="2840840"/>
    <lineage>
        <taxon>Bacteria</taxon>
        <taxon>Pseudomonadati</taxon>
        <taxon>Spirochaetota</taxon>
        <taxon>Spirochaetia</taxon>
        <taxon>Spirochaetales</taxon>
        <taxon>Candidatus Gallitreponema</taxon>
    </lineage>
</organism>
<keyword evidence="1" id="KW-0812">Transmembrane</keyword>
<dbReference type="Pfam" id="PF03793">
    <property type="entry name" value="PASTA"/>
    <property type="match status" value="2"/>
</dbReference>
<keyword evidence="1" id="KW-1133">Transmembrane helix</keyword>
<evidence type="ECO:0000313" key="4">
    <source>
        <dbReference type="Proteomes" id="UP000823638"/>
    </source>
</evidence>
<dbReference type="PROSITE" id="PS51178">
    <property type="entry name" value="PASTA"/>
    <property type="match status" value="2"/>
</dbReference>
<evidence type="ECO:0000313" key="3">
    <source>
        <dbReference type="EMBL" id="MBO8458507.1"/>
    </source>
</evidence>
<accession>A0A9D9N310</accession>
<dbReference type="CDD" id="cd06577">
    <property type="entry name" value="PASTA_pknB"/>
    <property type="match status" value="2"/>
</dbReference>
<feature type="domain" description="PASTA" evidence="2">
    <location>
        <begin position="192"/>
        <end position="259"/>
    </location>
</feature>
<dbReference type="Proteomes" id="UP000823638">
    <property type="component" value="Unassembled WGS sequence"/>
</dbReference>
<dbReference type="AlphaFoldDB" id="A0A9D9N310"/>
<reference evidence="3" key="2">
    <citation type="journal article" date="2021" name="PeerJ">
        <title>Extensive microbial diversity within the chicken gut microbiome revealed by metagenomics and culture.</title>
        <authorList>
            <person name="Gilroy R."/>
            <person name="Ravi A."/>
            <person name="Getino M."/>
            <person name="Pursley I."/>
            <person name="Horton D.L."/>
            <person name="Alikhan N.F."/>
            <person name="Baker D."/>
            <person name="Gharbi K."/>
            <person name="Hall N."/>
            <person name="Watson M."/>
            <person name="Adriaenssens E.M."/>
            <person name="Foster-Nyarko E."/>
            <person name="Jarju S."/>
            <person name="Secka A."/>
            <person name="Antonio M."/>
            <person name="Oren A."/>
            <person name="Chaudhuri R.R."/>
            <person name="La Ragione R."/>
            <person name="Hildebrand F."/>
            <person name="Pallen M.J."/>
        </authorList>
    </citation>
    <scope>NUCLEOTIDE SEQUENCE</scope>
    <source>
        <strain evidence="3">10532</strain>
    </source>
</reference>
<keyword evidence="1" id="KW-0472">Membrane</keyword>
<dbReference type="EMBL" id="JADIMM010000111">
    <property type="protein sequence ID" value="MBO8458507.1"/>
    <property type="molecule type" value="Genomic_DNA"/>
</dbReference>
<dbReference type="InterPro" id="IPR005543">
    <property type="entry name" value="PASTA_dom"/>
</dbReference>
<evidence type="ECO:0000256" key="1">
    <source>
        <dbReference type="SAM" id="Phobius"/>
    </source>
</evidence>
<sequence>MIFDGFDFDKINQWCKTNGKVVLIAGLSLIFLMGITTLIVFFVAIRGEEQVLVPDVVGKDISVAILELQAKELNTRVQLRYSNSADEKNVVLEQKPGPGAIVKAGKKIELVISRGVIINRVEDYVGQTIDDVKMHLQTLFTSTTRPLVSVKEPPLYKYDSSPVGTILEQEPPAGTDIVNPVELVFVVSQGPENAKVTVPDVTGLTVENLLLQMQKSKLIFTFNTREPQSGEKQGSVVSQTPAAGAVVNAYSTLECTLAFPSKGDGKKVYGLITQELPKYAYPLDVKLEAIYPSGLTEEIVSLKHPGGTLTIPYYQEPGTVLVLNILNKEVGRFEVTK</sequence>
<evidence type="ECO:0000259" key="2">
    <source>
        <dbReference type="PROSITE" id="PS51178"/>
    </source>
</evidence>
<dbReference type="SMART" id="SM00740">
    <property type="entry name" value="PASTA"/>
    <property type="match status" value="3"/>
</dbReference>
<feature type="transmembrane region" description="Helical" evidence="1">
    <location>
        <begin position="21"/>
        <end position="45"/>
    </location>
</feature>
<dbReference type="Gene3D" id="3.30.10.20">
    <property type="match status" value="3"/>
</dbReference>
<name>A0A9D9N310_9SPIR</name>